<proteinExistence type="predicted"/>
<reference evidence="2 3" key="1">
    <citation type="journal article" date="2009" name="Environ. Microbiol.">
        <title>Genome sequence of Desulfobacterium autotrophicum HRM2, a marine sulfate reducer oxidizing organic carbon completely to carbon dioxide.</title>
        <authorList>
            <person name="Strittmatter A.W."/>
            <person name="Liesegang H."/>
            <person name="Rabus R."/>
            <person name="Decker I."/>
            <person name="Amann J."/>
            <person name="Andres S."/>
            <person name="Henne A."/>
            <person name="Fricke W.F."/>
            <person name="Martinez-Arias R."/>
            <person name="Bartels D."/>
            <person name="Goesmann A."/>
            <person name="Krause L."/>
            <person name="Puehler A."/>
            <person name="Klenk H.P."/>
            <person name="Richter M."/>
            <person name="Schuler M."/>
            <person name="Gloeckner F.O."/>
            <person name="Meyerdierks A."/>
            <person name="Gottschalk G."/>
            <person name="Amann R."/>
        </authorList>
    </citation>
    <scope>NUCLEOTIDE SEQUENCE [LARGE SCALE GENOMIC DNA]</scope>
    <source>
        <strain evidence="3">ATCC 43914 / DSM 3382 / HRM2</strain>
    </source>
</reference>
<accession>C0QJE0</accession>
<protein>
    <recommendedName>
        <fullName evidence="1">PilZ domain-containing protein</fullName>
    </recommendedName>
</protein>
<dbReference type="KEGG" id="dat:HRM2_28650"/>
<evidence type="ECO:0000313" key="2">
    <source>
        <dbReference type="EMBL" id="ACN15953.1"/>
    </source>
</evidence>
<dbReference type="SUPFAM" id="SSF141371">
    <property type="entry name" value="PilZ domain-like"/>
    <property type="match status" value="1"/>
</dbReference>
<dbReference type="EMBL" id="CP001087">
    <property type="protein sequence ID" value="ACN15953.1"/>
    <property type="molecule type" value="Genomic_DNA"/>
</dbReference>
<evidence type="ECO:0000259" key="1">
    <source>
        <dbReference type="Pfam" id="PF07238"/>
    </source>
</evidence>
<sequence length="132" mass="15518">MFWKKRRPHTDMLIHETPDKRDTFRYTFALPRPPVIQFLNTTVELIDISAGGVSFKNHGFNPGDRDRITLHLGDEEIRFKYKLCIVIVIVSIDAHKICHCLFEAPDVDQTEAIHRFLLLKQKKDIRESLHPR</sequence>
<evidence type="ECO:0000313" key="3">
    <source>
        <dbReference type="Proteomes" id="UP000000442"/>
    </source>
</evidence>
<dbReference type="STRING" id="177437.HRM2_28650"/>
<dbReference type="eggNOG" id="ENOG50333P6">
    <property type="taxonomic scope" value="Bacteria"/>
</dbReference>
<dbReference type="Pfam" id="PF07238">
    <property type="entry name" value="PilZ"/>
    <property type="match status" value="1"/>
</dbReference>
<organism evidence="2 3">
    <name type="scientific">Desulforapulum autotrophicum (strain ATCC 43914 / DSM 3382 / VKM B-1955 / HRM2)</name>
    <name type="common">Desulfobacterium autotrophicum</name>
    <dbReference type="NCBI Taxonomy" id="177437"/>
    <lineage>
        <taxon>Bacteria</taxon>
        <taxon>Pseudomonadati</taxon>
        <taxon>Thermodesulfobacteriota</taxon>
        <taxon>Desulfobacteria</taxon>
        <taxon>Desulfobacterales</taxon>
        <taxon>Desulfobacteraceae</taxon>
        <taxon>Desulforapulum</taxon>
    </lineage>
</organism>
<dbReference type="GO" id="GO:0035438">
    <property type="term" value="F:cyclic-di-GMP binding"/>
    <property type="evidence" value="ECO:0007669"/>
    <property type="project" value="InterPro"/>
</dbReference>
<dbReference type="InterPro" id="IPR009875">
    <property type="entry name" value="PilZ_domain"/>
</dbReference>
<keyword evidence="3" id="KW-1185">Reference proteome</keyword>
<dbReference type="HOGENOM" id="CLU_1913642_0_0_7"/>
<dbReference type="Gene3D" id="2.40.10.220">
    <property type="entry name" value="predicted glycosyltransferase like domains"/>
    <property type="match status" value="1"/>
</dbReference>
<feature type="domain" description="PilZ" evidence="1">
    <location>
        <begin position="20"/>
        <end position="117"/>
    </location>
</feature>
<name>C0QJE0_DESAH</name>
<dbReference type="Proteomes" id="UP000000442">
    <property type="component" value="Chromosome"/>
</dbReference>
<gene>
    <name evidence="2" type="ordered locus">HRM2_28650</name>
</gene>
<dbReference type="AlphaFoldDB" id="C0QJE0"/>